<evidence type="ECO:0000259" key="2">
    <source>
        <dbReference type="Pfam" id="PF03795"/>
    </source>
</evidence>
<dbReference type="OrthoDB" id="2293521at2"/>
<feature type="domain" description="YCII-related" evidence="2">
    <location>
        <begin position="1"/>
        <end position="89"/>
    </location>
</feature>
<reference evidence="4" key="1">
    <citation type="submission" date="2016-06" db="EMBL/GenBank/DDBJ databases">
        <title>NZP2037 Pacbio-Illumina hybrid assembly.</title>
        <authorList>
            <person name="Ramsay J.P."/>
        </authorList>
    </citation>
    <scope>NUCLEOTIDE SEQUENCE [LARGE SCALE GENOMIC DNA]</scope>
    <source>
        <strain evidence="4">R7ANS::ICEMlSym2042</strain>
    </source>
</reference>
<dbReference type="PANTHER" id="PTHR33606:SF3">
    <property type="entry name" value="PROTEIN YCII"/>
    <property type="match status" value="1"/>
</dbReference>
<sequence>MLFAFVCKDKPGSLQVRLDTRPEHVAFLEGLNADKKLAFAGPFLDADGKPNGSLVVVEAPDLAAAQALSAADPYAKAGLFESVEIRQWNWTFNKPAAS</sequence>
<dbReference type="InterPro" id="IPR051807">
    <property type="entry name" value="Sec-metab_biosynth-assoc"/>
</dbReference>
<dbReference type="SUPFAM" id="SSF54909">
    <property type="entry name" value="Dimeric alpha+beta barrel"/>
    <property type="match status" value="1"/>
</dbReference>
<comment type="similarity">
    <text evidence="1">Belongs to the YciI family.</text>
</comment>
<proteinExistence type="inferred from homology"/>
<dbReference type="NCBIfam" id="NF009507">
    <property type="entry name" value="PRK12865.1"/>
    <property type="match status" value="1"/>
</dbReference>
<dbReference type="AlphaFoldDB" id="A0A1A5I7B7"/>
<dbReference type="Pfam" id="PF03795">
    <property type="entry name" value="YCII"/>
    <property type="match status" value="1"/>
</dbReference>
<dbReference type="GeneID" id="66681310"/>
<protein>
    <recommendedName>
        <fullName evidence="2">YCII-related domain-containing protein</fullName>
    </recommendedName>
</protein>
<dbReference type="InterPro" id="IPR011008">
    <property type="entry name" value="Dimeric_a/b-barrel"/>
</dbReference>
<gene>
    <name evidence="3" type="ORF">BAE39_05610</name>
</gene>
<organism evidence="3 4">
    <name type="scientific">Rhizobium loti</name>
    <name type="common">Mesorhizobium loti</name>
    <dbReference type="NCBI Taxonomy" id="381"/>
    <lineage>
        <taxon>Bacteria</taxon>
        <taxon>Pseudomonadati</taxon>
        <taxon>Pseudomonadota</taxon>
        <taxon>Alphaproteobacteria</taxon>
        <taxon>Hyphomicrobiales</taxon>
        <taxon>Phyllobacteriaceae</taxon>
        <taxon>Mesorhizobium</taxon>
    </lineage>
</organism>
<evidence type="ECO:0000313" key="3">
    <source>
        <dbReference type="EMBL" id="OBP82995.1"/>
    </source>
</evidence>
<dbReference type="NCBIfam" id="NF009502">
    <property type="entry name" value="PRK12863.1-1"/>
    <property type="match status" value="1"/>
</dbReference>
<dbReference type="RefSeq" id="WP_010912276.1">
    <property type="nucleotide sequence ID" value="NZ_LZTH01000034.1"/>
</dbReference>
<dbReference type="PANTHER" id="PTHR33606">
    <property type="entry name" value="PROTEIN YCII"/>
    <property type="match status" value="1"/>
</dbReference>
<dbReference type="EMBL" id="LZTJ01000001">
    <property type="protein sequence ID" value="OBP82995.1"/>
    <property type="molecule type" value="Genomic_DNA"/>
</dbReference>
<accession>A0A1A5I7B7</accession>
<evidence type="ECO:0000256" key="1">
    <source>
        <dbReference type="ARBA" id="ARBA00007689"/>
    </source>
</evidence>
<evidence type="ECO:0000313" key="4">
    <source>
        <dbReference type="Proteomes" id="UP000093748"/>
    </source>
</evidence>
<dbReference type="Gene3D" id="3.30.70.1060">
    <property type="entry name" value="Dimeric alpha+beta barrel"/>
    <property type="match status" value="1"/>
</dbReference>
<dbReference type="Proteomes" id="UP000093748">
    <property type="component" value="Unassembled WGS sequence"/>
</dbReference>
<comment type="caution">
    <text evidence="3">The sequence shown here is derived from an EMBL/GenBank/DDBJ whole genome shotgun (WGS) entry which is preliminary data.</text>
</comment>
<dbReference type="InterPro" id="IPR005545">
    <property type="entry name" value="YCII"/>
</dbReference>
<name>A0A1A5I7B7_RHILI</name>